<evidence type="ECO:0000313" key="1">
    <source>
        <dbReference type="EMBL" id="KYN02731.1"/>
    </source>
</evidence>
<reference evidence="1 2" key="1">
    <citation type="submission" date="2016-03" db="EMBL/GenBank/DDBJ databases">
        <title>Cyphomyrmex costatus WGS genome.</title>
        <authorList>
            <person name="Nygaard S."/>
            <person name="Hu H."/>
            <person name="Boomsma J."/>
            <person name="Zhang G."/>
        </authorList>
    </citation>
    <scope>NUCLEOTIDE SEQUENCE [LARGE SCALE GENOMIC DNA]</scope>
    <source>
        <strain evidence="1">MS0001</strain>
        <tissue evidence="1">Whole body</tissue>
    </source>
</reference>
<gene>
    <name evidence="1" type="ORF">ALC62_06531</name>
</gene>
<feature type="non-terminal residue" evidence="1">
    <location>
        <position position="1"/>
    </location>
</feature>
<keyword evidence="2" id="KW-1185">Reference proteome</keyword>
<dbReference type="Proteomes" id="UP000078542">
    <property type="component" value="Unassembled WGS sequence"/>
</dbReference>
<protein>
    <submittedName>
        <fullName evidence="1">Uncharacterized protein</fullName>
    </submittedName>
</protein>
<proteinExistence type="predicted"/>
<sequence length="80" mass="9724">KERTSKQERADILSMGQYFQDIFSEHLAPLKLEFGYVCENPIEWEQRFERKDFDNNRFSGKVKWGSRNGEYGEQYWDLNH</sequence>
<name>A0A195CPU4_9HYME</name>
<dbReference type="AlphaFoldDB" id="A0A195CPU4"/>
<organism evidence="1 2">
    <name type="scientific">Cyphomyrmex costatus</name>
    <dbReference type="NCBI Taxonomy" id="456900"/>
    <lineage>
        <taxon>Eukaryota</taxon>
        <taxon>Metazoa</taxon>
        <taxon>Ecdysozoa</taxon>
        <taxon>Arthropoda</taxon>
        <taxon>Hexapoda</taxon>
        <taxon>Insecta</taxon>
        <taxon>Pterygota</taxon>
        <taxon>Neoptera</taxon>
        <taxon>Endopterygota</taxon>
        <taxon>Hymenoptera</taxon>
        <taxon>Apocrita</taxon>
        <taxon>Aculeata</taxon>
        <taxon>Formicoidea</taxon>
        <taxon>Formicidae</taxon>
        <taxon>Myrmicinae</taxon>
        <taxon>Cyphomyrmex</taxon>
    </lineage>
</organism>
<dbReference type="EMBL" id="KQ977444">
    <property type="protein sequence ID" value="KYN02731.1"/>
    <property type="molecule type" value="Genomic_DNA"/>
</dbReference>
<accession>A0A195CPU4</accession>
<evidence type="ECO:0000313" key="2">
    <source>
        <dbReference type="Proteomes" id="UP000078542"/>
    </source>
</evidence>